<dbReference type="EMBL" id="JAVFWL010000005">
    <property type="protein sequence ID" value="KAK6757254.1"/>
    <property type="molecule type" value="Genomic_DNA"/>
</dbReference>
<reference evidence="1 2" key="1">
    <citation type="submission" date="2023-08" db="EMBL/GenBank/DDBJ databases">
        <title>A Necator americanus chromosomal reference genome.</title>
        <authorList>
            <person name="Ilik V."/>
            <person name="Petrzelkova K.J."/>
            <person name="Pardy F."/>
            <person name="Fuh T."/>
            <person name="Niatou-Singa F.S."/>
            <person name="Gouil Q."/>
            <person name="Baker L."/>
            <person name="Ritchie M.E."/>
            <person name="Jex A.R."/>
            <person name="Gazzola D."/>
            <person name="Li H."/>
            <person name="Toshio Fujiwara R."/>
            <person name="Zhan B."/>
            <person name="Aroian R.V."/>
            <person name="Pafco B."/>
            <person name="Schwarz E.M."/>
        </authorList>
    </citation>
    <scope>NUCLEOTIDE SEQUENCE [LARGE SCALE GENOMIC DNA]</scope>
    <source>
        <strain evidence="1 2">Aroian</strain>
        <tissue evidence="1">Whole animal</tissue>
    </source>
</reference>
<keyword evidence="2" id="KW-1185">Reference proteome</keyword>
<name>A0ABR1E3I0_NECAM</name>
<sequence>MNPSLKTSWMPSVVQLLGPHPDRVERHRSLPGIPLATWVRQGDTISLKLFTSLEPWFCERHRSLFEQYQ</sequence>
<organism evidence="1 2">
    <name type="scientific">Necator americanus</name>
    <name type="common">Human hookworm</name>
    <dbReference type="NCBI Taxonomy" id="51031"/>
    <lineage>
        <taxon>Eukaryota</taxon>
        <taxon>Metazoa</taxon>
        <taxon>Ecdysozoa</taxon>
        <taxon>Nematoda</taxon>
        <taxon>Chromadorea</taxon>
        <taxon>Rhabditida</taxon>
        <taxon>Rhabditina</taxon>
        <taxon>Rhabditomorpha</taxon>
        <taxon>Strongyloidea</taxon>
        <taxon>Ancylostomatidae</taxon>
        <taxon>Bunostominae</taxon>
        <taxon>Necator</taxon>
    </lineage>
</organism>
<comment type="caution">
    <text evidence="1">The sequence shown here is derived from an EMBL/GenBank/DDBJ whole genome shotgun (WGS) entry which is preliminary data.</text>
</comment>
<gene>
    <name evidence="1" type="primary">Necator_chrV.g20005</name>
    <name evidence="1" type="ORF">RB195_015213</name>
</gene>
<proteinExistence type="predicted"/>
<evidence type="ECO:0000313" key="2">
    <source>
        <dbReference type="Proteomes" id="UP001303046"/>
    </source>
</evidence>
<evidence type="ECO:0000313" key="1">
    <source>
        <dbReference type="EMBL" id="KAK6757254.1"/>
    </source>
</evidence>
<dbReference type="Proteomes" id="UP001303046">
    <property type="component" value="Unassembled WGS sequence"/>
</dbReference>
<accession>A0ABR1E3I0</accession>
<protein>
    <submittedName>
        <fullName evidence="1">Uncharacterized protein</fullName>
    </submittedName>
</protein>